<dbReference type="SUPFAM" id="SSF56349">
    <property type="entry name" value="DNA breaking-rejoining enzymes"/>
    <property type="match status" value="1"/>
</dbReference>
<comment type="caution">
    <text evidence="2">The sequence shown here is derived from an EMBL/GenBank/DDBJ whole genome shotgun (WGS) entry which is preliminary data.</text>
</comment>
<dbReference type="Gene3D" id="1.10.443.10">
    <property type="entry name" value="Intergrase catalytic core"/>
    <property type="match status" value="1"/>
</dbReference>
<name>A0ABP6PQQ7_9ACTN</name>
<dbReference type="EMBL" id="BAAAUH010000028">
    <property type="protein sequence ID" value="GAA3185531.1"/>
    <property type="molecule type" value="Genomic_DNA"/>
</dbReference>
<evidence type="ECO:0000313" key="2">
    <source>
        <dbReference type="EMBL" id="GAA3185531.1"/>
    </source>
</evidence>
<sequence>MPPPRWHGRVATRYEIMIWLGACAGLRQGEALGLKRSQMACNHDLLHIEERRQRGKAVGLKIKASAPPCRWITS</sequence>
<dbReference type="InterPro" id="IPR013762">
    <property type="entry name" value="Integrase-like_cat_sf"/>
</dbReference>
<protein>
    <recommendedName>
        <fullName evidence="4">Tyr recombinase domain-containing protein</fullName>
    </recommendedName>
</protein>
<gene>
    <name evidence="2" type="ORF">GCM10010451_38490</name>
</gene>
<dbReference type="Proteomes" id="UP001501866">
    <property type="component" value="Unassembled WGS sequence"/>
</dbReference>
<evidence type="ECO:0000313" key="3">
    <source>
        <dbReference type="Proteomes" id="UP001501866"/>
    </source>
</evidence>
<evidence type="ECO:0000256" key="1">
    <source>
        <dbReference type="ARBA" id="ARBA00023172"/>
    </source>
</evidence>
<keyword evidence="3" id="KW-1185">Reference proteome</keyword>
<evidence type="ECO:0008006" key="4">
    <source>
        <dbReference type="Google" id="ProtNLM"/>
    </source>
</evidence>
<dbReference type="InterPro" id="IPR011010">
    <property type="entry name" value="DNA_brk_join_enz"/>
</dbReference>
<organism evidence="2 3">
    <name type="scientific">Streptomyces virens</name>
    <dbReference type="NCBI Taxonomy" id="285572"/>
    <lineage>
        <taxon>Bacteria</taxon>
        <taxon>Bacillati</taxon>
        <taxon>Actinomycetota</taxon>
        <taxon>Actinomycetes</taxon>
        <taxon>Kitasatosporales</taxon>
        <taxon>Streptomycetaceae</taxon>
        <taxon>Streptomyces</taxon>
    </lineage>
</organism>
<accession>A0ABP6PQQ7</accession>
<reference evidence="3" key="1">
    <citation type="journal article" date="2019" name="Int. J. Syst. Evol. Microbiol.">
        <title>The Global Catalogue of Microorganisms (GCM) 10K type strain sequencing project: providing services to taxonomists for standard genome sequencing and annotation.</title>
        <authorList>
            <consortium name="The Broad Institute Genomics Platform"/>
            <consortium name="The Broad Institute Genome Sequencing Center for Infectious Disease"/>
            <person name="Wu L."/>
            <person name="Ma J."/>
        </authorList>
    </citation>
    <scope>NUCLEOTIDE SEQUENCE [LARGE SCALE GENOMIC DNA]</scope>
    <source>
        <strain evidence="3">JCM 9095</strain>
    </source>
</reference>
<proteinExistence type="predicted"/>
<keyword evidence="1" id="KW-0233">DNA recombination</keyword>